<reference evidence="4 5" key="1">
    <citation type="submission" date="2017-04" db="EMBL/GenBank/DDBJ databases">
        <title>Function of individual gut microbiota members based on whole genome sequencing of pure cultures obtained from chicken caecum.</title>
        <authorList>
            <person name="Medvecky M."/>
            <person name="Cejkova D."/>
            <person name="Polansky O."/>
            <person name="Karasova D."/>
            <person name="Kubasova T."/>
            <person name="Cizek A."/>
            <person name="Rychlik I."/>
        </authorList>
    </citation>
    <scope>NUCLEOTIDE SEQUENCE [LARGE SCALE GENOMIC DNA]</scope>
    <source>
        <strain evidence="4">An179</strain>
        <strain evidence="5">An180</strain>
    </source>
</reference>
<protein>
    <submittedName>
        <fullName evidence="2">Transcriptional regulator</fullName>
    </submittedName>
</protein>
<evidence type="ECO:0000313" key="4">
    <source>
        <dbReference type="Proteomes" id="UP000195326"/>
    </source>
</evidence>
<dbReference type="Proteomes" id="UP000195897">
    <property type="component" value="Unassembled WGS sequence"/>
</dbReference>
<comment type="caution">
    <text evidence="2">The sequence shown here is derived from an EMBL/GenBank/DDBJ whole genome shotgun (WGS) entry which is preliminary data.</text>
</comment>
<evidence type="ECO:0000313" key="2">
    <source>
        <dbReference type="EMBL" id="OUP54069.1"/>
    </source>
</evidence>
<dbReference type="AlphaFoldDB" id="A0A1Y4LEY4"/>
<dbReference type="STRING" id="501571.GCA_900143195_01052"/>
<sequence length="145" mass="15651">MSIKNAKCACQGGTLMRFVQPIILSALAQSPDHGYDLLRKLGQTALWRDAKPDATGVYRVLREMEARGLISSTLDSAARGAMGKRVFAITDAGRACMDSWIDTLTDYRQGIDEVIDLLTSACPDHTPAPSACCCAQQTPDSDQSL</sequence>
<dbReference type="InterPro" id="IPR036388">
    <property type="entry name" value="WH-like_DNA-bd_sf"/>
</dbReference>
<dbReference type="PANTHER" id="PTHR43252:SF2">
    <property type="entry name" value="TRANSCRIPTION REGULATOR, PADR-LIKE FAMILY"/>
    <property type="match status" value="1"/>
</dbReference>
<name>A0A1Y4LEY4_9FIRM</name>
<evidence type="ECO:0000313" key="5">
    <source>
        <dbReference type="Proteomes" id="UP000195897"/>
    </source>
</evidence>
<dbReference type="InterPro" id="IPR005149">
    <property type="entry name" value="Tscrpt_reg_PadR_N"/>
</dbReference>
<organism evidence="2 5">
    <name type="scientific">Butyricicoccus pullicaecorum</name>
    <dbReference type="NCBI Taxonomy" id="501571"/>
    <lineage>
        <taxon>Bacteria</taxon>
        <taxon>Bacillati</taxon>
        <taxon>Bacillota</taxon>
        <taxon>Clostridia</taxon>
        <taxon>Eubacteriales</taxon>
        <taxon>Butyricicoccaceae</taxon>
        <taxon>Butyricicoccus</taxon>
    </lineage>
</organism>
<reference evidence="2" key="2">
    <citation type="journal article" date="2018" name="BMC Genomics">
        <title>Whole genome sequencing and function prediction of 133 gut anaerobes isolated from chicken caecum in pure cultures.</title>
        <authorList>
            <person name="Medvecky M."/>
            <person name="Cejkova D."/>
            <person name="Polansky O."/>
            <person name="Karasova D."/>
            <person name="Kubasova T."/>
            <person name="Cizek A."/>
            <person name="Rychlik I."/>
        </authorList>
    </citation>
    <scope>NUCLEOTIDE SEQUENCE</scope>
    <source>
        <strain evidence="3">An179</strain>
        <strain evidence="2">An180</strain>
    </source>
</reference>
<proteinExistence type="predicted"/>
<evidence type="ECO:0000313" key="3">
    <source>
        <dbReference type="EMBL" id="OUP59009.1"/>
    </source>
</evidence>
<accession>A0A1Y4LEY4</accession>
<evidence type="ECO:0000259" key="1">
    <source>
        <dbReference type="Pfam" id="PF03551"/>
    </source>
</evidence>
<dbReference type="EMBL" id="NFKL01000007">
    <property type="protein sequence ID" value="OUP59009.1"/>
    <property type="molecule type" value="Genomic_DNA"/>
</dbReference>
<gene>
    <name evidence="3" type="ORF">B5F15_05955</name>
    <name evidence="2" type="ORF">B5F17_02350</name>
</gene>
<dbReference type="EMBL" id="NFKK01000002">
    <property type="protein sequence ID" value="OUP54069.1"/>
    <property type="molecule type" value="Genomic_DNA"/>
</dbReference>
<dbReference type="Gene3D" id="1.10.10.10">
    <property type="entry name" value="Winged helix-like DNA-binding domain superfamily/Winged helix DNA-binding domain"/>
    <property type="match status" value="1"/>
</dbReference>
<dbReference type="SUPFAM" id="SSF46785">
    <property type="entry name" value="Winged helix' DNA-binding domain"/>
    <property type="match status" value="1"/>
</dbReference>
<dbReference type="Proteomes" id="UP000195326">
    <property type="component" value="Unassembled WGS sequence"/>
</dbReference>
<dbReference type="RefSeq" id="WP_087370348.1">
    <property type="nucleotide sequence ID" value="NZ_NFKK01000002.1"/>
</dbReference>
<feature type="domain" description="Transcription regulator PadR N-terminal" evidence="1">
    <location>
        <begin position="23"/>
        <end position="97"/>
    </location>
</feature>
<dbReference type="Pfam" id="PF03551">
    <property type="entry name" value="PadR"/>
    <property type="match status" value="1"/>
</dbReference>
<dbReference type="InterPro" id="IPR036390">
    <property type="entry name" value="WH_DNA-bd_sf"/>
</dbReference>
<dbReference type="PANTHER" id="PTHR43252">
    <property type="entry name" value="TRANSCRIPTIONAL REGULATOR YQJI"/>
    <property type="match status" value="1"/>
</dbReference>